<evidence type="ECO:0000313" key="4">
    <source>
        <dbReference type="Proteomes" id="UP000053477"/>
    </source>
</evidence>
<dbReference type="EMBL" id="KQ085915">
    <property type="protein sequence ID" value="KLO16473.1"/>
    <property type="molecule type" value="Genomic_DNA"/>
</dbReference>
<dbReference type="InterPro" id="IPR050281">
    <property type="entry name" value="Flavin_monoamine_oxidase"/>
</dbReference>
<evidence type="ECO:0000313" key="3">
    <source>
        <dbReference type="EMBL" id="KLO16473.1"/>
    </source>
</evidence>
<dbReference type="InParanoid" id="A0A0H2S468"/>
<evidence type="ECO:0000256" key="1">
    <source>
        <dbReference type="SAM" id="MobiDB-lite"/>
    </source>
</evidence>
<proteinExistence type="predicted"/>
<accession>A0A0H2S468</accession>
<dbReference type="OrthoDB" id="7777654at2759"/>
<protein>
    <recommendedName>
        <fullName evidence="2">Amine oxidase domain-containing protein</fullName>
    </recommendedName>
</protein>
<evidence type="ECO:0000259" key="2">
    <source>
        <dbReference type="Pfam" id="PF01593"/>
    </source>
</evidence>
<dbReference type="PANTHER" id="PTHR10742:SF342">
    <property type="entry name" value="AMINE OXIDASE"/>
    <property type="match status" value="1"/>
</dbReference>
<dbReference type="PANTHER" id="PTHR10742">
    <property type="entry name" value="FLAVIN MONOAMINE OXIDASE"/>
    <property type="match status" value="1"/>
</dbReference>
<dbReference type="SUPFAM" id="SSF51905">
    <property type="entry name" value="FAD/NAD(P)-binding domain"/>
    <property type="match status" value="1"/>
</dbReference>
<dbReference type="GO" id="GO:0001716">
    <property type="term" value="F:L-amino-acid oxidase activity"/>
    <property type="evidence" value="ECO:0007669"/>
    <property type="project" value="TreeGrafter"/>
</dbReference>
<organism evidence="3 4">
    <name type="scientific">Schizopora paradoxa</name>
    <dbReference type="NCBI Taxonomy" id="27342"/>
    <lineage>
        <taxon>Eukaryota</taxon>
        <taxon>Fungi</taxon>
        <taxon>Dikarya</taxon>
        <taxon>Basidiomycota</taxon>
        <taxon>Agaricomycotina</taxon>
        <taxon>Agaricomycetes</taxon>
        <taxon>Hymenochaetales</taxon>
        <taxon>Schizoporaceae</taxon>
        <taxon>Schizopora</taxon>
    </lineage>
</organism>
<gene>
    <name evidence="3" type="ORF">SCHPADRAFT_937827</name>
</gene>
<dbReference type="AlphaFoldDB" id="A0A0H2S468"/>
<reference evidence="3 4" key="1">
    <citation type="submission" date="2015-04" db="EMBL/GenBank/DDBJ databases">
        <title>Complete genome sequence of Schizopora paradoxa KUC8140, a cosmopolitan wood degrader in East Asia.</title>
        <authorList>
            <consortium name="DOE Joint Genome Institute"/>
            <person name="Min B."/>
            <person name="Park H."/>
            <person name="Jang Y."/>
            <person name="Kim J.-J."/>
            <person name="Kim K.H."/>
            <person name="Pangilinan J."/>
            <person name="Lipzen A."/>
            <person name="Riley R."/>
            <person name="Grigoriev I.V."/>
            <person name="Spatafora J.W."/>
            <person name="Choi I.-G."/>
        </authorList>
    </citation>
    <scope>NUCLEOTIDE SEQUENCE [LARGE SCALE GENOMIC DNA]</scope>
    <source>
        <strain evidence="3 4">KUC8140</strain>
    </source>
</reference>
<dbReference type="STRING" id="27342.A0A0H2S468"/>
<feature type="region of interest" description="Disordered" evidence="1">
    <location>
        <begin position="26"/>
        <end position="46"/>
    </location>
</feature>
<dbReference type="Pfam" id="PF01593">
    <property type="entry name" value="Amino_oxidase"/>
    <property type="match status" value="1"/>
</dbReference>
<dbReference type="SUPFAM" id="SSF54373">
    <property type="entry name" value="FAD-linked reductases, C-terminal domain"/>
    <property type="match status" value="1"/>
</dbReference>
<dbReference type="InterPro" id="IPR036188">
    <property type="entry name" value="FAD/NAD-bd_sf"/>
</dbReference>
<name>A0A0H2S468_9AGAM</name>
<dbReference type="Gene3D" id="1.10.10.1620">
    <property type="match status" value="1"/>
</dbReference>
<keyword evidence="4" id="KW-1185">Reference proteome</keyword>
<dbReference type="GO" id="GO:0009063">
    <property type="term" value="P:amino acid catabolic process"/>
    <property type="evidence" value="ECO:0007669"/>
    <property type="project" value="TreeGrafter"/>
</dbReference>
<dbReference type="Proteomes" id="UP000053477">
    <property type="component" value="Unassembled WGS sequence"/>
</dbReference>
<feature type="domain" description="Amine oxidase" evidence="2">
    <location>
        <begin position="91"/>
        <end position="585"/>
    </location>
</feature>
<sequence length="634" mass="70530">MADLTLRDAYARRIIKESLFPIAGLPFPPLPSDDESKQPESEEEFASKFEQYGEVFSKLNMGGAPVTESAVSGEPASSQRPKIGIIGAGAAGLYAGMILESLGLSFEILEGSDRVGGRLLTRKLGDGENDYYDAGAMRFPDNPTMKRTFDLFRKHIDFTVENKKLNKYYMSTKADKCLYNDVSAPSSSLAAGAEDVFGFSVGKGGTVPAQYFEKGFAHWINLKIDWIRDELKKDFNGKGWDALMSVDKYSMRSYMSLSDTDPSEQTYPNSVINWCETLDVGTGMYDNALTEAVIDSLEFDYEDGVEWYCVQGGAEDIAKAMAKKLDAENQPIMKKRVTGIYPRHRLPFLPPAGAGADAVEKFRSLTVTIDGERAPREYAHVINTIPLGMMRLIDTRACGFSYALKEAIRTLKYDASVKVAIKFDRRWWEEDPYNQKGGKSTTDRPSRVVVYPSNGIGGKEAVLLASYTWSQDALRFGALVQGNQSQAEAILVDIILRDIGEIYDIPVYILKKMVVKHDAWDWYHYDYTCGAFALFGPGQFRDIYPEVTKPAAGGLLHFAGEATSANHAWVAGALNSAYRCVEEILVHDKDVKRLALLKKLWGMVGEVDHDNLTRQVLVGIHESSKLAFEVPEFE</sequence>
<dbReference type="Gene3D" id="3.50.50.60">
    <property type="entry name" value="FAD/NAD(P)-binding domain"/>
    <property type="match status" value="1"/>
</dbReference>
<dbReference type="InterPro" id="IPR002937">
    <property type="entry name" value="Amino_oxidase"/>
</dbReference>
<dbReference type="Gene3D" id="3.90.660.10">
    <property type="match status" value="1"/>
</dbReference>